<reference evidence="1 2" key="1">
    <citation type="submission" date="2019-03" db="EMBL/GenBank/DDBJ databases">
        <title>Genomic Encyclopedia of Type Strains, Phase III (KMG-III): the genomes of soil and plant-associated and newly described type strains.</title>
        <authorList>
            <person name="Whitman W."/>
        </authorList>
    </citation>
    <scope>NUCLEOTIDE SEQUENCE [LARGE SCALE GENOMIC DNA]</scope>
    <source>
        <strain evidence="1 2">CECT 7378</strain>
    </source>
</reference>
<comment type="caution">
    <text evidence="1">The sequence shown here is derived from an EMBL/GenBank/DDBJ whole genome shotgun (WGS) entry which is preliminary data.</text>
</comment>
<evidence type="ECO:0000313" key="2">
    <source>
        <dbReference type="Proteomes" id="UP000294656"/>
    </source>
</evidence>
<organism evidence="1 2">
    <name type="scientific">Marinomonas balearica</name>
    <dbReference type="NCBI Taxonomy" id="491947"/>
    <lineage>
        <taxon>Bacteria</taxon>
        <taxon>Pseudomonadati</taxon>
        <taxon>Pseudomonadota</taxon>
        <taxon>Gammaproteobacteria</taxon>
        <taxon>Oceanospirillales</taxon>
        <taxon>Oceanospirillaceae</taxon>
        <taxon>Marinomonas</taxon>
    </lineage>
</organism>
<proteinExistence type="predicted"/>
<dbReference type="AlphaFoldDB" id="A0A4R6MBY8"/>
<protein>
    <submittedName>
        <fullName evidence="1">Uncharacterized protein</fullName>
    </submittedName>
</protein>
<sequence length="63" mass="7408">MQFRSFVLFSSFFTVTMCSDVEIELEIFIEPSNCTLFKLQFIGEYYLESALSSQLLDTLFIHH</sequence>
<gene>
    <name evidence="1" type="ORF">DFP79_1249</name>
</gene>
<accession>A0A4R6MBY8</accession>
<name>A0A4R6MBY8_9GAMM</name>
<evidence type="ECO:0000313" key="1">
    <source>
        <dbReference type="EMBL" id="TDO98836.1"/>
    </source>
</evidence>
<keyword evidence="2" id="KW-1185">Reference proteome</keyword>
<dbReference type="EMBL" id="SNXC01000010">
    <property type="protein sequence ID" value="TDO98836.1"/>
    <property type="molecule type" value="Genomic_DNA"/>
</dbReference>
<dbReference type="Proteomes" id="UP000294656">
    <property type="component" value="Unassembled WGS sequence"/>
</dbReference>